<dbReference type="InterPro" id="IPR054612">
    <property type="entry name" value="Phage_capsid-like_C"/>
</dbReference>
<dbReference type="Gene3D" id="3.30.2320.10">
    <property type="entry name" value="hypothetical protein PF0899 domain"/>
    <property type="match status" value="1"/>
</dbReference>
<organism evidence="4 5">
    <name type="scientific">Fusobacterium nucleatum subsp. polymorphum</name>
    <name type="common">Fusobacterium polymorphum</name>
    <dbReference type="NCBI Taxonomy" id="76857"/>
    <lineage>
        <taxon>Bacteria</taxon>
        <taxon>Fusobacteriati</taxon>
        <taxon>Fusobacteriota</taxon>
        <taxon>Fusobacteriia</taxon>
        <taxon>Fusobacteriales</taxon>
        <taxon>Fusobacteriaceae</taxon>
        <taxon>Fusobacterium</taxon>
    </lineage>
</organism>
<protein>
    <submittedName>
        <fullName evidence="4">Phage major capsid protein</fullName>
    </submittedName>
</protein>
<evidence type="ECO:0000313" key="4">
    <source>
        <dbReference type="EMBL" id="PHI05997.1"/>
    </source>
</evidence>
<dbReference type="Gene3D" id="3.30.2400.10">
    <property type="entry name" value="Major capsid protein gp5"/>
    <property type="match status" value="1"/>
</dbReference>
<gene>
    <name evidence="4" type="ORF">CBG54_02520</name>
</gene>
<dbReference type="EMBL" id="NIRN01000001">
    <property type="protein sequence ID" value="PHI05997.1"/>
    <property type="molecule type" value="Genomic_DNA"/>
</dbReference>
<dbReference type="AlphaFoldDB" id="A0A2C6BN42"/>
<feature type="domain" description="Phage capsid-like C-terminal" evidence="3">
    <location>
        <begin position="109"/>
        <end position="367"/>
    </location>
</feature>
<comment type="subcellular location">
    <subcellularLocation>
        <location evidence="1">Virion</location>
    </subcellularLocation>
</comment>
<evidence type="ECO:0000259" key="3">
    <source>
        <dbReference type="Pfam" id="PF05065"/>
    </source>
</evidence>
<feature type="coiled-coil region" evidence="2">
    <location>
        <begin position="4"/>
        <end position="57"/>
    </location>
</feature>
<dbReference type="SUPFAM" id="SSF56563">
    <property type="entry name" value="Major capsid protein gp5"/>
    <property type="match status" value="1"/>
</dbReference>
<dbReference type="RefSeq" id="WP_098973650.1">
    <property type="nucleotide sequence ID" value="NZ_CP077115.1"/>
</dbReference>
<evidence type="ECO:0000313" key="5">
    <source>
        <dbReference type="Proteomes" id="UP000224182"/>
    </source>
</evidence>
<comment type="caution">
    <text evidence="4">The sequence shown here is derived from an EMBL/GenBank/DDBJ whole genome shotgun (WGS) entry which is preliminary data.</text>
</comment>
<reference evidence="4 5" key="1">
    <citation type="submission" date="2017-06" db="EMBL/GenBank/DDBJ databases">
        <title>Draft genome sequence of Fusobacterium nucleatum subsp. polymorphum KCOM 1271 (=ChDC F305).</title>
        <authorList>
            <person name="Kook J.-K."/>
            <person name="Park S.-N."/>
            <person name="Lim Y.K."/>
            <person name="Roh H."/>
        </authorList>
    </citation>
    <scope>NUCLEOTIDE SEQUENCE [LARGE SCALE GENOMIC DNA]</scope>
    <source>
        <strain evidence="5">KCOM 1271 (ChDC F305)</strain>
    </source>
</reference>
<evidence type="ECO:0000256" key="2">
    <source>
        <dbReference type="SAM" id="Coils"/>
    </source>
</evidence>
<keyword evidence="2" id="KW-0175">Coiled coil</keyword>
<proteinExistence type="predicted"/>
<dbReference type="InterPro" id="IPR024455">
    <property type="entry name" value="Phage_capsid"/>
</dbReference>
<dbReference type="Proteomes" id="UP000224182">
    <property type="component" value="Unassembled WGS sequence"/>
</dbReference>
<sequence>MKKSVELKKELETLRNEIKSLKDSGKIEEAHAKLNGLKELENKIKEAETEETLTVMNKGDKVPLGIKEEMNVNVLFNRVLKGKSITDEERQFLNAVGTPGQVEATDGKGGYLVPIEQFEKIKELKRERVELKTLCNVVSVKTLSGNMPIEKGGDGELISFEELNTLNKSDIDFGQVSYKTKDYGDIIPVSNSLLADETANLTAHIGKRFAKKAVNTENKKILDILKTLTPKAIADYTGINTALNVDLDPAISANAIILTNQSGFNFLDNLTDKQNRPLLEVNLQNTTQKMYKGRKIIVLKDTVLPMNTTKAPVFVGDMSEFVTFFDREGLELALSTEAGFSMNATFIRAIERFDVAKVDAEAMVYLELATK</sequence>
<accession>A0A2C6BN42</accession>
<evidence type="ECO:0000256" key="1">
    <source>
        <dbReference type="ARBA" id="ARBA00004328"/>
    </source>
</evidence>
<dbReference type="Pfam" id="PF05065">
    <property type="entry name" value="Phage_capsid"/>
    <property type="match status" value="1"/>
</dbReference>
<name>A0A2C6BN42_FUSNP</name>
<dbReference type="NCBIfam" id="TIGR01554">
    <property type="entry name" value="major_cap_HK97"/>
    <property type="match status" value="1"/>
</dbReference>